<dbReference type="CDD" id="cd01081">
    <property type="entry name" value="Aldose_epim"/>
    <property type="match status" value="1"/>
</dbReference>
<comment type="caution">
    <text evidence="1">The sequence shown here is derived from an EMBL/GenBank/DDBJ whole genome shotgun (WGS) entry which is preliminary data.</text>
</comment>
<dbReference type="InterPro" id="IPR008183">
    <property type="entry name" value="Aldose_1/G6P_1-epimerase"/>
</dbReference>
<sequence>MAELLIGGMPAVTLRASDAPAEGPAILEAVVLPGRGMMLLQAKVRLPSGELFELIHAPPLAEAPGQLDGGPDDFAGNKAFTFGGAILVPYANRITGRNLEGSRETEAEVDGRTVRLLRNWGGKAPGAAQYSMHGLILDAQIPFEQPSEDVVRGRLQAGSFGGRWPSETELEFEWRLAGGVLSLRIDAHNRGDEVLPMGIGWHPYLNLPSQDRRQARLRLPAAKRAEVNDYDEVLPTGRLLDTVGSPYDFNAPQGAALADLYLDDCFTELERTGGEAVVEVLDPAAGVGFRATSPSPEVHAIQVYAPTDKAFVVVEPQFNLADPYSPLYPQGTQTGMTRVAPGGSVTYEARLEAFALGT</sequence>
<dbReference type="GO" id="GO:0016853">
    <property type="term" value="F:isomerase activity"/>
    <property type="evidence" value="ECO:0007669"/>
    <property type="project" value="InterPro"/>
</dbReference>
<evidence type="ECO:0000313" key="2">
    <source>
        <dbReference type="Proteomes" id="UP000249725"/>
    </source>
</evidence>
<dbReference type="GO" id="GO:0005975">
    <property type="term" value="P:carbohydrate metabolic process"/>
    <property type="evidence" value="ECO:0007669"/>
    <property type="project" value="InterPro"/>
</dbReference>
<organism evidence="1 2">
    <name type="scientific">Phenylobacterium deserti</name>
    <dbReference type="NCBI Taxonomy" id="1914756"/>
    <lineage>
        <taxon>Bacteria</taxon>
        <taxon>Pseudomonadati</taxon>
        <taxon>Pseudomonadota</taxon>
        <taxon>Alphaproteobacteria</taxon>
        <taxon>Caulobacterales</taxon>
        <taxon>Caulobacteraceae</taxon>
        <taxon>Phenylobacterium</taxon>
    </lineage>
</organism>
<accession>A0A328AEB9</accession>
<dbReference type="EMBL" id="QFYR01000002">
    <property type="protein sequence ID" value="RAK52827.1"/>
    <property type="molecule type" value="Genomic_DNA"/>
</dbReference>
<dbReference type="Pfam" id="PF01263">
    <property type="entry name" value="Aldose_epim"/>
    <property type="match status" value="1"/>
</dbReference>
<dbReference type="InterPro" id="IPR014718">
    <property type="entry name" value="GH-type_carb-bd"/>
</dbReference>
<dbReference type="InterPro" id="IPR011013">
    <property type="entry name" value="Gal_mutarotase_sf_dom"/>
</dbReference>
<dbReference type="AlphaFoldDB" id="A0A328AEB9"/>
<dbReference type="GO" id="GO:0030246">
    <property type="term" value="F:carbohydrate binding"/>
    <property type="evidence" value="ECO:0007669"/>
    <property type="project" value="InterPro"/>
</dbReference>
<dbReference type="OrthoDB" id="9796517at2"/>
<gene>
    <name evidence="1" type="ORF">DJ018_11635</name>
</gene>
<dbReference type="Gene3D" id="2.70.98.10">
    <property type="match status" value="1"/>
</dbReference>
<keyword evidence="2" id="KW-1185">Reference proteome</keyword>
<reference evidence="2" key="1">
    <citation type="submission" date="2018-05" db="EMBL/GenBank/DDBJ databases">
        <authorList>
            <person name="Li X."/>
        </authorList>
    </citation>
    <scope>NUCLEOTIDE SEQUENCE [LARGE SCALE GENOMIC DNA]</scope>
    <source>
        <strain evidence="2">YIM 73061</strain>
    </source>
</reference>
<dbReference type="SUPFAM" id="SSF74650">
    <property type="entry name" value="Galactose mutarotase-like"/>
    <property type="match status" value="1"/>
</dbReference>
<proteinExistence type="predicted"/>
<evidence type="ECO:0000313" key="1">
    <source>
        <dbReference type="EMBL" id="RAK52827.1"/>
    </source>
</evidence>
<protein>
    <submittedName>
        <fullName evidence="1">Aldose 1-epimerase</fullName>
    </submittedName>
</protein>
<name>A0A328AEB9_9CAUL</name>
<dbReference type="RefSeq" id="WP_111515112.1">
    <property type="nucleotide sequence ID" value="NZ_QFYR01000002.1"/>
</dbReference>
<dbReference type="Proteomes" id="UP000249725">
    <property type="component" value="Unassembled WGS sequence"/>
</dbReference>